<keyword evidence="4" id="KW-0479">Metal-binding</keyword>
<comment type="subcellular location">
    <subcellularLocation>
        <location evidence="1">Nucleus</location>
    </subcellularLocation>
</comment>
<comment type="similarity">
    <text evidence="2">Belongs to the MCM10 family.</text>
</comment>
<evidence type="ECO:0000256" key="1">
    <source>
        <dbReference type="ARBA" id="ARBA00004123"/>
    </source>
</evidence>
<dbReference type="Pfam" id="PF22379">
    <property type="entry name" value="OB_MCM10"/>
    <property type="match status" value="1"/>
</dbReference>
<dbReference type="InterPro" id="IPR040184">
    <property type="entry name" value="Mcm10"/>
</dbReference>
<evidence type="ECO:0000313" key="11">
    <source>
        <dbReference type="EMBL" id="GJJ69984.1"/>
    </source>
</evidence>
<dbReference type="Proteomes" id="UP000827284">
    <property type="component" value="Unassembled WGS sequence"/>
</dbReference>
<keyword evidence="5" id="KW-0863">Zinc-finger</keyword>
<dbReference type="GO" id="GO:0008270">
    <property type="term" value="F:zinc ion binding"/>
    <property type="evidence" value="ECO:0007669"/>
    <property type="project" value="UniProtKB-KW"/>
</dbReference>
<evidence type="ECO:0000256" key="8">
    <source>
        <dbReference type="SAM" id="MobiDB-lite"/>
    </source>
</evidence>
<gene>
    <name evidence="11" type="ORF">EMPS_02333</name>
</gene>
<feature type="compositionally biased region" description="Low complexity" evidence="8">
    <location>
        <begin position="1226"/>
        <end position="1246"/>
    </location>
</feature>
<keyword evidence="3" id="KW-0235">DNA replication</keyword>
<dbReference type="GO" id="GO:0006270">
    <property type="term" value="P:DNA replication initiation"/>
    <property type="evidence" value="ECO:0007669"/>
    <property type="project" value="InterPro"/>
</dbReference>
<feature type="region of interest" description="Disordered" evidence="8">
    <location>
        <begin position="966"/>
        <end position="986"/>
    </location>
</feature>
<feature type="compositionally biased region" description="Polar residues" evidence="8">
    <location>
        <begin position="1005"/>
        <end position="1017"/>
    </location>
</feature>
<dbReference type="GO" id="GO:0003697">
    <property type="term" value="F:single-stranded DNA binding"/>
    <property type="evidence" value="ECO:0007669"/>
    <property type="project" value="InterPro"/>
</dbReference>
<evidence type="ECO:0000256" key="6">
    <source>
        <dbReference type="ARBA" id="ARBA00022833"/>
    </source>
</evidence>
<keyword evidence="7" id="KW-0539">Nucleus</keyword>
<feature type="region of interest" description="Disordered" evidence="8">
    <location>
        <begin position="623"/>
        <end position="664"/>
    </location>
</feature>
<dbReference type="InterPro" id="IPR055065">
    <property type="entry name" value="OB_MCM10"/>
</dbReference>
<sequence>MLTNLHSSHSDFQQGTVRPLPMSAVYNKQQFISQFASLHHLSTQPALIHQLLTTRLPNMFVEYWILYDDFNQPIACAAANTVISDMSVGYVGLFEAKDELAGISVLKAATAWLRGGGLQEFEPVRQILGPVNLTTWLQYRIRVDEDPAQSMSFEPRHPRFYQSCFEKAGFTKAVDYYTTFFEIDQLIHGYSSYVGRDTVEDLGLSLQYWNTLNFAASLVPERHPGLTDEDNVARRVYDLSIELFRGKELFDESLSRNHHRQLVLNDMISRPEVDNSSLLDLSSFLRDPRTGEDLGYLACWIENGTTLVLKTVGYVEKVRKTKVFAMAVLETLKRARDHWGCSKVACALMNESSAGLSERVGGESIRHVYRLYYHQLSDPSSVHNASSSSSSNNNNTSFTDDSLKDLWLDFERHNDSAQDELYLYPLCYDNNNNNSTYSFMAYFVRQLEEISRLKAQLEARVLEKQRKKAMAKASSSSDTQVAPLPSKEGLTDGVREGKTEPSSAPIEVNPFMETTPAPEQGKQRAISGLKSKRPVTTPPTVGTPLISPGYHIPVRDPGFRTPSPPPRSRYDNSPSSGAYTRSKKRQHSPSPLPRQAPMSAQLVRRPVAVPVSEARRLFADHTGTANAPNATSQPVSSPQSASSSQSLQPLRPTGTSTSTPSKLDDFEDFEFENFPSDDDFDVLSPVKPKVVPPTVFEDDPFNPVEPVKKAPVVAATSRPPGGKSTAVRNITAPSQAPRGMATTSAITTASDIVDTDPVSGLRILHRVVPKEELAQLTQSARIIPLKNYEQIREKCNRPTIGSAPSYSKQDENKENWGLTGVIGAKSKPRKTAQNTVHSLFRLCDLSGAIVNLFMFKPVMDVHYSKLQVGDVVVVLNPDVLTQADRSGPVGIKVQQPEGIFRIGKSKDYGLCEAVKLNNENCGLMVDRRASIYCTHHIMTATDKQRNQRGSLIAGTSSIYDLEKKRPGVHTASSTMPIRIGGPQHTARRKIMDPASTKDTTYIFDNGSTGSSSMTQPTKKTRTNEPVDDDLSLFLMSQNNPGGQYLRQAKSSGDVTLAKELTSPKRSTTPKEMFPAEMVRRMGYDPVTGQFVPGSPQRGQDDPEARERSIRMLAERVKSPPSGGRIRDFMGKGKILTPTKRKLDFGQPDVASKSAKLPSGREVSGSVFFDDAEDAPEKDKGGETKRWIDLDDGSSSSGSDEEGRGQSPLLSLQEKRALNLRNASLSKKLAASSTSTASPVKATTTVPLQKTLPSKSEPKE</sequence>
<dbReference type="InterPro" id="IPR015408">
    <property type="entry name" value="Znf_Mcm10/DnaG"/>
</dbReference>
<feature type="compositionally biased region" description="Low complexity" evidence="8">
    <location>
        <begin position="534"/>
        <end position="544"/>
    </location>
</feature>
<evidence type="ECO:0000256" key="4">
    <source>
        <dbReference type="ARBA" id="ARBA00022723"/>
    </source>
</evidence>
<keyword evidence="12" id="KW-1185">Reference proteome</keyword>
<keyword evidence="6" id="KW-0862">Zinc</keyword>
<evidence type="ECO:0000259" key="9">
    <source>
        <dbReference type="Pfam" id="PF09329"/>
    </source>
</evidence>
<accession>A0A9P3LTI5</accession>
<name>A0A9P3LTI5_9FUNG</name>
<dbReference type="PANTHER" id="PTHR13454:SF11">
    <property type="entry name" value="PROTEIN MCM10 HOMOLOG"/>
    <property type="match status" value="1"/>
</dbReference>
<feature type="compositionally biased region" description="Low complexity" evidence="8">
    <location>
        <begin position="632"/>
        <end position="652"/>
    </location>
</feature>
<dbReference type="PANTHER" id="PTHR13454">
    <property type="entry name" value="PROTEIN MCM10 HOMOLOG"/>
    <property type="match status" value="1"/>
</dbReference>
<proteinExistence type="inferred from homology"/>
<feature type="region of interest" description="Disordered" evidence="8">
    <location>
        <begin position="1113"/>
        <end position="1211"/>
    </location>
</feature>
<feature type="domain" description="MCM10 OB-fold" evidence="10">
    <location>
        <begin position="759"/>
        <end position="899"/>
    </location>
</feature>
<dbReference type="EMBL" id="BQFW01000003">
    <property type="protein sequence ID" value="GJJ69984.1"/>
    <property type="molecule type" value="Genomic_DNA"/>
</dbReference>
<dbReference type="Pfam" id="PF09329">
    <property type="entry name" value="zf-primase"/>
    <property type="match status" value="1"/>
</dbReference>
<protein>
    <submittedName>
        <fullName evidence="11">Minichromosome maintenance protein 10</fullName>
    </submittedName>
</protein>
<evidence type="ECO:0000256" key="3">
    <source>
        <dbReference type="ARBA" id="ARBA00022705"/>
    </source>
</evidence>
<dbReference type="OrthoDB" id="2374051at2759"/>
<feature type="domain" description="Zinc finger Mcm10/DnaG-type" evidence="9">
    <location>
        <begin position="903"/>
        <end position="948"/>
    </location>
</feature>
<dbReference type="AlphaFoldDB" id="A0A9P3LTI5"/>
<reference evidence="11" key="1">
    <citation type="submission" date="2021-11" db="EMBL/GenBank/DDBJ databases">
        <authorList>
            <person name="Herlambang A."/>
            <person name="Guo Y."/>
            <person name="Takashima Y."/>
            <person name="Nishizawa T."/>
        </authorList>
    </citation>
    <scope>NUCLEOTIDE SEQUENCE</scope>
    <source>
        <strain evidence="11">E1425</strain>
    </source>
</reference>
<dbReference type="Gene3D" id="2.40.50.140">
    <property type="entry name" value="Nucleic acid-binding proteins"/>
    <property type="match status" value="1"/>
</dbReference>
<dbReference type="GO" id="GO:0003688">
    <property type="term" value="F:DNA replication origin binding"/>
    <property type="evidence" value="ECO:0007669"/>
    <property type="project" value="TreeGrafter"/>
</dbReference>
<evidence type="ECO:0000256" key="7">
    <source>
        <dbReference type="ARBA" id="ARBA00023242"/>
    </source>
</evidence>
<organism evidence="11 12">
    <name type="scientific">Entomortierella parvispora</name>
    <dbReference type="NCBI Taxonomy" id="205924"/>
    <lineage>
        <taxon>Eukaryota</taxon>
        <taxon>Fungi</taxon>
        <taxon>Fungi incertae sedis</taxon>
        <taxon>Mucoromycota</taxon>
        <taxon>Mortierellomycotina</taxon>
        <taxon>Mortierellomycetes</taxon>
        <taxon>Mortierellales</taxon>
        <taxon>Mortierellaceae</taxon>
        <taxon>Entomortierella</taxon>
    </lineage>
</organism>
<evidence type="ECO:0000256" key="5">
    <source>
        <dbReference type="ARBA" id="ARBA00022771"/>
    </source>
</evidence>
<evidence type="ECO:0000259" key="10">
    <source>
        <dbReference type="Pfam" id="PF22379"/>
    </source>
</evidence>
<evidence type="ECO:0000256" key="2">
    <source>
        <dbReference type="ARBA" id="ARBA00009679"/>
    </source>
</evidence>
<feature type="compositionally biased region" description="Basic and acidic residues" evidence="8">
    <location>
        <begin position="1174"/>
        <end position="1188"/>
    </location>
</feature>
<feature type="region of interest" description="Disordered" evidence="8">
    <location>
        <begin position="1226"/>
        <end position="1259"/>
    </location>
</feature>
<feature type="compositionally biased region" description="Basic and acidic residues" evidence="8">
    <location>
        <begin position="489"/>
        <end position="499"/>
    </location>
</feature>
<feature type="region of interest" description="Disordered" evidence="8">
    <location>
        <begin position="999"/>
        <end position="1025"/>
    </location>
</feature>
<comment type="caution">
    <text evidence="11">The sequence shown here is derived from an EMBL/GenBank/DDBJ whole genome shotgun (WGS) entry which is preliminary data.</text>
</comment>
<reference evidence="11" key="2">
    <citation type="journal article" date="2022" name="Microbiol. Resour. Announc.">
        <title>Whole-Genome Sequence of Entomortierella parvispora E1425, a Mucoromycotan Fungus Associated with Burkholderiaceae-Related Endosymbiotic Bacteria.</title>
        <authorList>
            <person name="Herlambang A."/>
            <person name="Guo Y."/>
            <person name="Takashima Y."/>
            <person name="Narisawa K."/>
            <person name="Ohta H."/>
            <person name="Nishizawa T."/>
        </authorList>
    </citation>
    <scope>NUCLEOTIDE SEQUENCE</scope>
    <source>
        <strain evidence="11">E1425</strain>
    </source>
</reference>
<dbReference type="InterPro" id="IPR012340">
    <property type="entry name" value="NA-bd_OB-fold"/>
</dbReference>
<feature type="region of interest" description="Disordered" evidence="8">
    <location>
        <begin position="470"/>
        <end position="604"/>
    </location>
</feature>
<evidence type="ECO:0000313" key="12">
    <source>
        <dbReference type="Proteomes" id="UP000827284"/>
    </source>
</evidence>
<dbReference type="GO" id="GO:0043596">
    <property type="term" value="C:nuclear replication fork"/>
    <property type="evidence" value="ECO:0007669"/>
    <property type="project" value="TreeGrafter"/>
</dbReference>